<dbReference type="Proteomes" id="UP000011770">
    <property type="component" value="Unassembled WGS sequence"/>
</dbReference>
<evidence type="ECO:0000313" key="1">
    <source>
        <dbReference type="EMBL" id="EMF81034.1"/>
    </source>
</evidence>
<sequence length="37" mass="4319">MLDLDDYDLCGFYGGLADIDRKPIGNKIRIYREEKLV</sequence>
<proteinExistence type="predicted"/>
<evidence type="ECO:0000313" key="2">
    <source>
        <dbReference type="Proteomes" id="UP000011770"/>
    </source>
</evidence>
<comment type="caution">
    <text evidence="1">The sequence shown here is derived from an EMBL/GenBank/DDBJ whole genome shotgun (WGS) entry which is preliminary data.</text>
</comment>
<organism evidence="1 2">
    <name type="scientific">Leptospira weilii serovar Topaz str. LT2116</name>
    <dbReference type="NCBI Taxonomy" id="1088540"/>
    <lineage>
        <taxon>Bacteria</taxon>
        <taxon>Pseudomonadati</taxon>
        <taxon>Spirochaetota</taxon>
        <taxon>Spirochaetia</taxon>
        <taxon>Leptospirales</taxon>
        <taxon>Leptospiraceae</taxon>
        <taxon>Leptospira</taxon>
    </lineage>
</organism>
<reference evidence="1 2" key="1">
    <citation type="submission" date="2013-01" db="EMBL/GenBank/DDBJ databases">
        <authorList>
            <person name="Harkins D.M."/>
            <person name="Durkin A.S."/>
            <person name="Brinkac L.M."/>
            <person name="Haft D.H."/>
            <person name="Selengut J.D."/>
            <person name="Sanka R."/>
            <person name="DePew J."/>
            <person name="Purushe J."/>
            <person name="Tulsiani S.M."/>
            <person name="Graham G.C."/>
            <person name="Burns M.-A."/>
            <person name="Dohnt M.F."/>
            <person name="Smythe L.D."/>
            <person name="McKay D.B."/>
            <person name="Craig S.B."/>
            <person name="Vinetz J.M."/>
            <person name="Sutton G.G."/>
            <person name="Nierman W.C."/>
            <person name="Fouts D.E."/>
        </authorList>
    </citation>
    <scope>NUCLEOTIDE SEQUENCE [LARGE SCALE GENOMIC DNA]</scope>
    <source>
        <strain evidence="1 2">LT2116</strain>
    </source>
</reference>
<accession>M3G4Z2</accession>
<name>M3G4Z2_9LEPT</name>
<gene>
    <name evidence="1" type="ORF">LEP1GSC188_3580</name>
</gene>
<dbReference type="EMBL" id="AHOR02000040">
    <property type="protein sequence ID" value="EMF81034.1"/>
    <property type="molecule type" value="Genomic_DNA"/>
</dbReference>
<protein>
    <submittedName>
        <fullName evidence="1">Uncharacterized protein</fullName>
    </submittedName>
</protein>
<dbReference type="AlphaFoldDB" id="M3G4Z2"/>